<feature type="domain" description="Fibronectin type-III" evidence="15">
    <location>
        <begin position="4754"/>
        <end position="4843"/>
    </location>
</feature>
<evidence type="ECO:0000259" key="15">
    <source>
        <dbReference type="PROSITE" id="PS50853"/>
    </source>
</evidence>
<dbReference type="CDD" id="cd00055">
    <property type="entry name" value="EGF_Lam"/>
    <property type="match status" value="10"/>
</dbReference>
<feature type="disulfide bond" evidence="10">
    <location>
        <begin position="940"/>
        <end position="949"/>
    </location>
</feature>
<feature type="domain" description="Fibronectin type-III" evidence="15">
    <location>
        <begin position="3983"/>
        <end position="4083"/>
    </location>
</feature>
<dbReference type="Pfam" id="PF00053">
    <property type="entry name" value="EGF_laminin"/>
    <property type="match status" value="10"/>
</dbReference>
<keyword evidence="12" id="KW-0812">Transmembrane</keyword>
<dbReference type="SMART" id="SM00180">
    <property type="entry name" value="EGF_Lam"/>
    <property type="match status" value="10"/>
</dbReference>
<feature type="domain" description="Fibronectin type-III" evidence="15">
    <location>
        <begin position="2454"/>
        <end position="2550"/>
    </location>
</feature>
<evidence type="ECO:0000256" key="8">
    <source>
        <dbReference type="ARBA" id="ARBA00023273"/>
    </source>
</evidence>
<dbReference type="Pfam" id="PF13385">
    <property type="entry name" value="Laminin_G_3"/>
    <property type="match status" value="1"/>
</dbReference>
<dbReference type="FunFam" id="2.60.40.10:FF:001052">
    <property type="entry name" value="Usherin"/>
    <property type="match status" value="1"/>
</dbReference>
<feature type="domain" description="Laminin EGF-like" evidence="14">
    <location>
        <begin position="711"/>
        <end position="763"/>
    </location>
</feature>
<keyword evidence="6 10" id="KW-1015">Disulfide bond</keyword>
<dbReference type="FunFam" id="2.60.40.10:FF:001004">
    <property type="entry name" value="Usherin"/>
    <property type="match status" value="1"/>
</dbReference>
<dbReference type="FunFam" id="2.10.25.10:FF:000090">
    <property type="entry name" value="laminin subunit alpha"/>
    <property type="match status" value="5"/>
</dbReference>
<dbReference type="FunFam" id="2.60.40.10:FF:000819">
    <property type="entry name" value="Usherin"/>
    <property type="match status" value="1"/>
</dbReference>
<feature type="domain" description="Fibronectin type-III" evidence="15">
    <location>
        <begin position="1383"/>
        <end position="1485"/>
    </location>
</feature>
<dbReference type="Gene3D" id="2.10.25.10">
    <property type="entry name" value="Laminin"/>
    <property type="match status" value="9"/>
</dbReference>
<dbReference type="SUPFAM" id="SSF49899">
    <property type="entry name" value="Concanavalin A-like lectins/glucanases"/>
    <property type="match status" value="3"/>
</dbReference>
<feature type="domain" description="Laminin G" evidence="13">
    <location>
        <begin position="1734"/>
        <end position="1911"/>
    </location>
</feature>
<dbReference type="PRINTS" id="PR00011">
    <property type="entry name" value="EGFLAMININ"/>
</dbReference>
<evidence type="ECO:0000256" key="4">
    <source>
        <dbReference type="ARBA" id="ARBA00022729"/>
    </source>
</evidence>
<dbReference type="InterPro" id="IPR013783">
    <property type="entry name" value="Ig-like_fold"/>
</dbReference>
<dbReference type="SUPFAM" id="SSF49265">
    <property type="entry name" value="Fibronectin type III"/>
    <property type="match status" value="19"/>
</dbReference>
<gene>
    <name evidence="17" type="primary">USH2A</name>
    <name evidence="17" type="ORF">AOXY_G7574</name>
</gene>
<dbReference type="InterPro" id="IPR001791">
    <property type="entry name" value="Laminin_G"/>
</dbReference>
<feature type="domain" description="Fibronectin type-III" evidence="15">
    <location>
        <begin position="1074"/>
        <end position="1162"/>
    </location>
</feature>
<feature type="domain" description="Fibronectin type-III" evidence="15">
    <location>
        <begin position="2160"/>
        <end position="2257"/>
    </location>
</feature>
<dbReference type="PROSITE" id="PS50853">
    <property type="entry name" value="FN3"/>
    <property type="match status" value="31"/>
</dbReference>
<organism evidence="17 18">
    <name type="scientific">Acipenser oxyrinchus oxyrinchus</name>
    <dbReference type="NCBI Taxonomy" id="40147"/>
    <lineage>
        <taxon>Eukaryota</taxon>
        <taxon>Metazoa</taxon>
        <taxon>Chordata</taxon>
        <taxon>Craniata</taxon>
        <taxon>Vertebrata</taxon>
        <taxon>Euteleostomi</taxon>
        <taxon>Actinopterygii</taxon>
        <taxon>Chondrostei</taxon>
        <taxon>Acipenseriformes</taxon>
        <taxon>Acipenseridae</taxon>
        <taxon>Acipenser</taxon>
    </lineage>
</organism>
<feature type="domain" description="Fibronectin type-III" evidence="15">
    <location>
        <begin position="4282"/>
        <end position="4371"/>
    </location>
</feature>
<evidence type="ECO:0000256" key="9">
    <source>
        <dbReference type="ARBA" id="ARBA00023292"/>
    </source>
</evidence>
<feature type="domain" description="Fibronectin type-III" evidence="15">
    <location>
        <begin position="1261"/>
        <end position="1377"/>
    </location>
</feature>
<comment type="caution">
    <text evidence="10">Lacks conserved residue(s) required for the propagation of feature annotation.</text>
</comment>
<dbReference type="FunFam" id="2.60.40.10:FF:000915">
    <property type="entry name" value="Usherin"/>
    <property type="match status" value="1"/>
</dbReference>
<keyword evidence="5" id="KW-0677">Repeat</keyword>
<evidence type="ECO:0000256" key="11">
    <source>
        <dbReference type="SAM" id="MobiDB-lite"/>
    </source>
</evidence>
<dbReference type="PANTHER" id="PTHR46957">
    <property type="entry name" value="CYTOKINE RECEPTOR"/>
    <property type="match status" value="1"/>
</dbReference>
<protein>
    <submittedName>
        <fullName evidence="17">Usherin</fullName>
    </submittedName>
</protein>
<feature type="domain" description="Fibronectin type-III" evidence="15">
    <location>
        <begin position="2258"/>
        <end position="2348"/>
    </location>
</feature>
<feature type="domain" description="Fibronectin type-III" evidence="15">
    <location>
        <begin position="2941"/>
        <end position="3032"/>
    </location>
</feature>
<proteinExistence type="predicted"/>
<dbReference type="FunFam" id="2.10.25.10:FF:000224">
    <property type="entry name" value="Usherin"/>
    <property type="match status" value="1"/>
</dbReference>
<evidence type="ECO:0000256" key="2">
    <source>
        <dbReference type="ARBA" id="ARBA00004613"/>
    </source>
</evidence>
<feature type="domain" description="Fibronectin type-III" evidence="15">
    <location>
        <begin position="2551"/>
        <end position="2638"/>
    </location>
</feature>
<feature type="disulfide bond" evidence="10">
    <location>
        <begin position="971"/>
        <end position="988"/>
    </location>
</feature>
<feature type="domain" description="Fibronectin type-III" evidence="15">
    <location>
        <begin position="4372"/>
        <end position="4462"/>
    </location>
</feature>
<dbReference type="FunFam" id="2.60.40.10:FF:000991">
    <property type="entry name" value="Usherin"/>
    <property type="match status" value="1"/>
</dbReference>
<feature type="domain" description="Fibronectin type-III" evidence="15">
    <location>
        <begin position="1164"/>
        <end position="1260"/>
    </location>
</feature>
<feature type="domain" description="Laminin EGF-like" evidence="14">
    <location>
        <begin position="658"/>
        <end position="710"/>
    </location>
</feature>
<sequence length="5245" mass="577492">MAIIIYLRLLHQEEPFLSRMNCPLLQKGAVLLFYTIACYISTNQVHPQGHFPRLENIGAYKNVTTVPTQSTCGSPERNAFCQSTVAMESLQSCTQQFCIQECAYRSATSSSADLLSAGIGTCITEDKNNVHPGSLNSSTSFIFRNQRDCFVKPSFPNVGLGSSFTLTVWLKPEQRGLMTVIEKSASRQLIFKLAISEEETQFHYNSLSGLQPPLKVKTLGRIPLYQWTHLALQVHSTRLSFFINGLEGDNTAFDTQLLAGPVVDVTTNAAVRIGQNSNGSDQFIGRMQGFHFYYTALTNREIYEVFSGKLPHLHTQTECRCPSSHPRVHPLVQRYCIPNGADDTTNDRVLRLNLDAHPLNYINDNDIGTSWISSVFTNLTQLENGVTITFDLLNGEYQVFYVILQFLSPQPEAVQIQRKKSSSSEWVDWQYLARNCSIFGMENNGPLEKPDSVNCLQLPSNVPYSRGNVTFSVLTPEPNRRPGYNDFYNTPTLQEFVKATHVRIHLKGQYHTTQASVNFRHRYYGVDEITISGRCNCHGHAAHCDTSLNPYRCACLAESHTEGDNCKRCMPLFNDKPFNRGDQVRAYNCKPCQCYNHATSCHYNSSLDPFPNEHFKGGGGVCDNCQHNTTGRNCELCRHFFFRELDVALSAIDVCNPCDCYGAGVINGSLLCSEIGGQCKCKRHVSGRQCNQCQHGFYNLQHLDPDGCSPCNCNTSGTLNGDITCHQNSGQCKCKTNVIGLTCDRCNFGFKFLSSTNPDGCEPCRCNRNGSLHQFCHPFTGQCECRERVGGLLCDTCRETFYGLNASGSCWPCDCNLAGTVPGTVCDAWTGQCFCKPNAGGRRCDTCLDGYHSLQHSNSLGCLYCSCDTAGTVNSSTVCDKSTGQCPCKTRAGELQCNQCAPHSYNLTFSNHQGCQLCDCDHTGTVVGTVCDQISGQCVCLPTRQGRSCNLCKSGFYLPPLNETGCLPCDCHSVGSIHKICSGDTGQCICKDASVTGRSCDQCKELFFGFNPGTGRQCDCDSAGSFNGTCHPITGHCFCKQFVTGLKCNACVPEASQLKANNHLGCSKTPSQQPPPTAQIVSSISISLFWRPPDSPNTNILTYRLYREAAEIYAIEDQFPFGSKVFNDTELSPYTVYSYYIVASNDHGLTRSATVSYRTMAGIPIGDLYLNLIGSAGSQTASFNWTSSLNTSGPIEKYVLSSISLGDPEARVHYQGHRTSVTVTELAPFTRYNFSLKACTSGGCAEGRSITVVTAQIPPEGQAPPRIKNISSTELYVEWDPPVEPNGIIIRYELYMQGPIDLDQNHILSERRVFYDSGWFNPQPVVSSANENALMPPQTNTTVRDLEPFAMYQFRVYAVNMAGSTHSEWVSGKTGEAAPVCMPPPTIYPLNSSSLNVTWIKPSDNATRGLVTEYRINIHEEQTSNQFAPPVVSKVLHKASPHEQAYKVTGLKPYRTYNFTITLCNQLGCITSLPASGQTLAAAPARIRAPKLEGLNMTVIKISWDPPKEVNGPPPLYQLERMDTSLTSSLSPVMRGTRFPGHGYYRFQNSTLPVNTYFTGIKLSFRTREHEGLILFAVSAGSQEEYIALQIHNGRPYFLFDPQASAVAVSPLNDGGKLYNDNQWHHVIAKRNQAVGTIIVDNQYRGTVSATSGSTIIGENTGVFLGGLPKGFLLLRDDIGDAKLVERGFLGCISDVYVKKSDTPSEVWELLDWEQAEEKVGIYHSWEGCPKKLMEGAHFLGQGFLELHSFVFSGGTEFEISFEFRTDQLNGLLLFAFNKEELFYLAVELRSGTLSFMFKTSQDFTRVDLWLGLSYCEGSWNRVTLRKQGSVATARMNKLTEQVSGTVAEKLNINSPIYLGGIPAETQSSFRGLGLQQGFGGCIKDVKFTRGAVVNLAAVSSNAVRVNLDGCLSTDTTVNCRGNDSILVYAGEDRSVQDHHLQTFSEYLYRVVASNDGGSTSSPWERGRTREAVPQSVPTPSRVCSVNGYSVEVSWDEPAGVRGVIEKYVLKAYNEDSPSMPPITAEFTSTHTLTGNLTGLVPFTNYSITLTACTLAGCTESLNAWNISTPQEAPSDVEPPAADAHPYSLSLFWHVPHQPNGVVTEYALHSDNMLIYKGNQTQYNITGLGVYTPHWFVLTACTIIGCTNSSQVTLFTAQLPPTHVDSPIPTVLDSRSIYVQWRAPMKINGVLERYLLYISTMEHEFGDSNIVYNSSELFHDYTVRLLTPGTNYFMRLAACSGGGCTVSEPIMARTEESTPENVPAPNAQSFLSDSFNVSWTEPEHPNGIITSYGLYMNGVLVQNSTSLHFHISGLDPWSLHNFRVQACTAKGCALGLLVEARTLEAAPVGTVALEVSVEGPRSVRAKWTTPAKPNGLLTYSVLFTGLLYADQAKNYSTKNDIRSLYSSKEVDVWVSIGGLVPFSNYTVQVNACNSQGCVMSSPKAITLPPGAPDGVLPPRLSSATPTSLQVVWSAPVRNNAPGFPSYQLHMKHVHSTGETEFLFNASSSFSYTAEGLKPYTAYEFRLIVLHVYGNTISDWAQMVTAEDKPGAVDPPLILEVKPRSVSITWQHPSQPNGKITGYNIYQNEVLKVTIASNSTSYIVTGLEPYTEYRFQVESCTSVGCSLSPDSHIIRTLPGPPEDIPAPQLYSETPTSVILAWQPPLRPNGVVKNFTVERRVKDTRQVSKVVTVQADEPLSYLDRSTALSPWTTYEYRIVVSIVNGGSNSSEWKEVTTRPSRPAGLEQPEVLVLGPDSVMVTWSPPLIPNGEIVRYEIRMPDPHITITNTSELSYTVINLVPYTNYTVTVLACSGGGGHTGGCTESLPTSVTTLPTIPQGLSPLSITIVSESFLVASWQPPSRPNGPNLRYELLRRKIRQPLASSPIEDLNRWYNIYSGDKLFYEDKGLSRYTAYDYKLLVHNDVGFASGDEVSSTTQAGIPIKGSTLVAKPLNHTAIQVDWTRPSLQDLQGIVEHYILFIKSSTYNHSAAFPAHVNYTIIGDLRPNTEYQFFIQVFNGAHNATSEVICATTSDGEPEGVFPPEIVTLNSTAVRVIWTSPSNPNGVVTEYLVYVNDRQHKTGMSSSGSFVLGGLLPFTIYNIQVEVCTVYACVKSNGTQITTVEDEPSDMVAPNVHVISSRSLRVDWASPGHPNGIMLGYDVRRRTLRWCAQAQLLQKMQTGRQCLYVQCGINENICGGFCYQQEHQICCSGVLYSSKPGYRCCEDKYIPVNGNSTAVCCGGQLYTPQPNYECCGGYYVKVVPGYVCCPNSDQIRVSVGVGNSCCSGNPYSRSGDQICCAGTLHDGFHKQCCGGQVVSKDLICCGNEEKGSVHKEFQGMSCCGEQYVNFSNTICCTGLSGVSRPHFKENGTVSVKCCGSEIIPPMEECCNGVGYNPLKYVCADKPSPGITLQKDCIPSILCPISMAAGAFCGKCEFNPATHICTWVEGSPSAVPNEAVQQGLCPSPEETVYTGGPNRYTFTDTDLDPHVTYEYRVAAWNSYSQGFSDFSSATTEQDVPQGVGPPKWRKMDNRKDIIQLNWKPPAQPNGIIIHYIILRDGSERFRGTEYSFTDTDGIQPYQEYFYQLRVCTVVGCTDSSKVVAVTVQGVPENVHPPTVTALGPTDLQLSWRVPAKPNGIIKEYQIIQTGRGLIYTDGAGRMQCTVTGLQPHTNYSFMVKACTSAGCSASQPSIGRTLQAAPQGVWSSPRHVVVSSDVVELYWNEPSKPNGIISQYRLIRDGMAISTGDSGNLNYTDTGLQPNTRYVYVLEASTGGGSNTSEKYVIQTPVATPERIPVPYNITGVGPRSVFVAWTPPGVFNTTMLLEYNILLNIGSNQALVRAAGHDQFLLVEGLSPFTQYEIRIQACQQDGCGVGPWAYIKTAEAPPQDIKAPTVTASGSSVVEVRWAPPREPNGVIINYFIHRRPVGTQDELLVFIWSEGALEFIDASDILQPYTEYEYRVRARNTKGSVDSLWSSTQTLEALPQGMAAPSVQPTSAYSVLLNWTEPASPNGIIAQYRVVYQKRRSDPTFNTSAVTAVTVPGTNNQAHVFGLEPFTTYDIHVVAFNSAGQVTSPWTSVRTLEASPSGLNNLTVEKRENGRALLLKWCEPLKPNGVIKTYNIFSDDNLEFSGLSRQFHFRRLEPYTVYTLVLEACTNAGCTRSAPQSIRTDEAPPSSQPAPVAQSVNATSIELTWAQPTHPNGKISEYQIIFRNNQGSRLGNAAVVMQEEKILFTEYSTEKDTFLYNVTDLKAWTKYEFKVRSWNTAGYTDSSWIMVETRQAQPKGLAAPRVHHLEDNSHNLFITWTPPEEINGVLQSYRLQRDNITFPFSFDTTTVNYTDEDLMAYTMYSYAIIACTMGGCTTSVPARIRTLETAPSSVGLPRLTTISATEMNISWSAPLIQNGEITKYTLLMNGEQRYTGKGLFSLISNLQPYTEYQLILIACTNGGCTSSPPASARTHEAPPTNMSAPRLKVTGSESVEVTWEQPTYPNGEVKSYELRRDGDLIYAGLETRYHDFTLMPSIEYTYTVTANNSKGSITSPIATARTNPSAPSGVAPPKLQPSSLSDIFVMWDPPARSNGEITNYTLFRRDPVEAKIITIIFPSYHPSYFSRTYTLSGLKPYYRYELRIEACTVLGCASSDWASTQTLEAPPANQTAPLIELHTDADGFQLVLLVSWPMPQQPNGKILHFELYRRLVTNPPTSSGLVLIYKGVLTSFRDATLQPFTEYEYQVWSINSVGKVSSSWSRARTGAAPPEGVPPPTFPTVQATSAVVSISPPTKPNGIVSLYRVFNNSRDKYLLLSEGTSILQTIHGLQPFTNYSVGVEACTCFQCCSRGPVAQLMTQPSAPSHQPLPRVSNVTSRAATIEWNEPQSPNGIIESYELQMYTACPQPGQPVLKPCAPGPSEMKYSGKRQSYNVTDLQPYTSYNLRVMSYNSVGSTGSEWLFITTQKEMPQYRAPFIVISNLTTVYLDWSYSFILNGQLREYALTENGVRIYSGFDSTLHIPRTSDKTFVFQVTCTTDTGSVSTPIIKYNTATGIGPVETTPGEKTGMQDSDSKFYTELWFIILMAIMGLIFLAIILAVVLQRAISKPPLERERPPIVPLQQRMPSMSVYPPSDAYMFPNATTLQAPVVSTPQAEQPAVTGLADTKIAGPGSHLSNHSNRSMSVLRVPSQTQLSRVYSQNSLHRSVSQLIDTHDKKSLIEDTVWETTVQGHDSGMFVEDEDLIDSIKGFSTVRKEHTMFTDTHL</sequence>
<evidence type="ECO:0000256" key="1">
    <source>
        <dbReference type="ARBA" id="ARBA00004316"/>
    </source>
</evidence>
<dbReference type="FunFam" id="2.60.120.200:FF:000111">
    <property type="entry name" value="Usherin"/>
    <property type="match status" value="1"/>
</dbReference>
<dbReference type="FunFam" id="2.10.25.10:FF:000313">
    <property type="entry name" value="Usherin"/>
    <property type="match status" value="1"/>
</dbReference>
<feature type="disulfide bond" evidence="10">
    <location>
        <begin position="681"/>
        <end position="690"/>
    </location>
</feature>
<feature type="domain" description="Laminin G" evidence="13">
    <location>
        <begin position="1534"/>
        <end position="1729"/>
    </location>
</feature>
<dbReference type="PROSITE" id="PS50025">
    <property type="entry name" value="LAM_G_DOMAIN"/>
    <property type="match status" value="2"/>
</dbReference>
<dbReference type="PROSITE" id="PS51117">
    <property type="entry name" value="LAMININ_NTER"/>
    <property type="match status" value="1"/>
</dbReference>
<dbReference type="PROSITE" id="PS01248">
    <property type="entry name" value="EGF_LAM_1"/>
    <property type="match status" value="3"/>
</dbReference>
<dbReference type="Proteomes" id="UP001230051">
    <property type="component" value="Unassembled WGS sequence"/>
</dbReference>
<feature type="domain" description="Laminin EGF-like" evidence="14">
    <location>
        <begin position="969"/>
        <end position="1022"/>
    </location>
</feature>
<dbReference type="FunFam" id="2.60.40.10:FF:001285">
    <property type="entry name" value="Usherin"/>
    <property type="match status" value="1"/>
</dbReference>
<dbReference type="GO" id="GO:0048513">
    <property type="term" value="P:animal organ development"/>
    <property type="evidence" value="ECO:0007669"/>
    <property type="project" value="UniProtKB-ARBA"/>
</dbReference>
<keyword evidence="12" id="KW-0472">Membrane</keyword>
<dbReference type="CDD" id="cd00110">
    <property type="entry name" value="LamG"/>
    <property type="match status" value="2"/>
</dbReference>
<evidence type="ECO:0000256" key="10">
    <source>
        <dbReference type="PROSITE-ProRule" id="PRU00460"/>
    </source>
</evidence>
<dbReference type="FunFam" id="2.10.25.10:FF:000412">
    <property type="entry name" value="Usherin"/>
    <property type="match status" value="1"/>
</dbReference>
<dbReference type="FunFam" id="2.60.40.10:FF:001882">
    <property type="entry name" value="Usherin"/>
    <property type="match status" value="1"/>
</dbReference>
<dbReference type="FunFam" id="2.60.40.10:FF:001168">
    <property type="entry name" value="Usherin"/>
    <property type="match status" value="1"/>
</dbReference>
<feature type="disulfide bond" evidence="10">
    <location>
        <begin position="734"/>
        <end position="743"/>
    </location>
</feature>
<dbReference type="InterPro" id="IPR003961">
    <property type="entry name" value="FN3_dom"/>
</dbReference>
<feature type="disulfide bond" evidence="10">
    <location>
        <begin position="969"/>
        <end position="981"/>
    </location>
</feature>
<dbReference type="Pfam" id="PF00055">
    <property type="entry name" value="Laminin_N"/>
    <property type="match status" value="1"/>
</dbReference>
<dbReference type="FunFam" id="2.60.40.10:FF:001099">
    <property type="entry name" value="Usherin"/>
    <property type="match status" value="1"/>
</dbReference>
<dbReference type="Gene3D" id="2.60.40.10">
    <property type="entry name" value="Immunoglobulins"/>
    <property type="match status" value="33"/>
</dbReference>
<evidence type="ECO:0000256" key="12">
    <source>
        <dbReference type="SAM" id="Phobius"/>
    </source>
</evidence>
<keyword evidence="18" id="KW-1185">Reference proteome</keyword>
<feature type="domain" description="Fibronectin type-III" evidence="15">
    <location>
        <begin position="4844"/>
        <end position="4949"/>
    </location>
</feature>
<feature type="domain" description="Fibronectin type-III" evidence="15">
    <location>
        <begin position="2073"/>
        <end position="2159"/>
    </location>
</feature>
<reference evidence="17" key="1">
    <citation type="submission" date="2022-02" db="EMBL/GenBank/DDBJ databases">
        <title>Atlantic sturgeon de novo genome assembly.</title>
        <authorList>
            <person name="Stock M."/>
            <person name="Klopp C."/>
            <person name="Guiguen Y."/>
            <person name="Cabau C."/>
            <person name="Parinello H."/>
            <person name="Santidrian Yebra-Pimentel E."/>
            <person name="Kuhl H."/>
            <person name="Dirks R.P."/>
            <person name="Guessner J."/>
            <person name="Wuertz S."/>
            <person name="Du K."/>
            <person name="Schartl M."/>
        </authorList>
    </citation>
    <scope>NUCLEOTIDE SEQUENCE</scope>
    <source>
        <strain evidence="17">STURGEONOMICS-FGT-2020</strain>
        <tissue evidence="17">Whole blood</tissue>
    </source>
</reference>
<dbReference type="EMBL" id="JAGXEW010000006">
    <property type="protein sequence ID" value="KAK1170661.1"/>
    <property type="molecule type" value="Genomic_DNA"/>
</dbReference>
<feature type="domain" description="Fibronectin type-III" evidence="15">
    <location>
        <begin position="4551"/>
        <end position="4650"/>
    </location>
</feature>
<feature type="domain" description="Fibronectin type-III" evidence="15">
    <location>
        <begin position="2639"/>
        <end position="2738"/>
    </location>
</feature>
<evidence type="ECO:0000259" key="13">
    <source>
        <dbReference type="PROSITE" id="PS50025"/>
    </source>
</evidence>
<feature type="domain" description="Fibronectin type-III" evidence="15">
    <location>
        <begin position="3882"/>
        <end position="3982"/>
    </location>
</feature>
<feature type="domain" description="Laminin N-terminal" evidence="16">
    <location>
        <begin position="294"/>
        <end position="534"/>
    </location>
</feature>
<feature type="region of interest" description="Disordered" evidence="11">
    <location>
        <begin position="1957"/>
        <end position="1979"/>
    </location>
</feature>
<evidence type="ECO:0000313" key="18">
    <source>
        <dbReference type="Proteomes" id="UP001230051"/>
    </source>
</evidence>
<feature type="domain" description="Fibronectin type-III" evidence="15">
    <location>
        <begin position="4463"/>
        <end position="4547"/>
    </location>
</feature>
<dbReference type="InterPro" id="IPR008211">
    <property type="entry name" value="Laminin_N"/>
</dbReference>
<dbReference type="SMART" id="SM00282">
    <property type="entry name" value="LamG"/>
    <property type="match status" value="2"/>
</dbReference>
<feature type="domain" description="Fibronectin type-III" evidence="15">
    <location>
        <begin position="2837"/>
        <end position="2937"/>
    </location>
</feature>
<feature type="domain" description="Fibronectin type-III" evidence="15">
    <location>
        <begin position="2349"/>
        <end position="2450"/>
    </location>
</feature>
<evidence type="ECO:0000256" key="7">
    <source>
        <dbReference type="ARBA" id="ARBA00023180"/>
    </source>
</evidence>
<dbReference type="FunFam" id="2.60.40.10:FF:001211">
    <property type="entry name" value="Usherin"/>
    <property type="match status" value="1"/>
</dbReference>
<evidence type="ECO:0000256" key="5">
    <source>
        <dbReference type="ARBA" id="ARBA00022737"/>
    </source>
</evidence>
<dbReference type="FunFam" id="2.60.40.10:FF:001716">
    <property type="entry name" value="Usherin"/>
    <property type="match status" value="1"/>
</dbReference>
<dbReference type="SUPFAM" id="SSF57196">
    <property type="entry name" value="EGF/Laminin"/>
    <property type="match status" value="9"/>
</dbReference>
<feature type="domain" description="Fibronectin type-III" evidence="15">
    <location>
        <begin position="3517"/>
        <end position="3604"/>
    </location>
</feature>
<keyword evidence="8" id="KW-0966">Cell projection</keyword>
<feature type="domain" description="Fibronectin type-III" evidence="15">
    <location>
        <begin position="4171"/>
        <end position="4281"/>
    </location>
</feature>
<keyword evidence="7" id="KW-0325">Glycoprotein</keyword>
<keyword evidence="3" id="KW-0964">Secreted</keyword>
<comment type="caution">
    <text evidence="17">The sequence shown here is derived from an EMBL/GenBank/DDBJ whole genome shotgun (WGS) entry which is preliminary data.</text>
</comment>
<dbReference type="Pfam" id="PF02210">
    <property type="entry name" value="Laminin_G_2"/>
    <property type="match status" value="2"/>
</dbReference>
<dbReference type="GO" id="GO:0005576">
    <property type="term" value="C:extracellular region"/>
    <property type="evidence" value="ECO:0007669"/>
    <property type="project" value="UniProtKB-SubCell"/>
</dbReference>
<feature type="domain" description="Fibronectin type-III" evidence="15">
    <location>
        <begin position="4655"/>
        <end position="4753"/>
    </location>
</feature>
<evidence type="ECO:0000313" key="17">
    <source>
        <dbReference type="EMBL" id="KAK1170661.1"/>
    </source>
</evidence>
<feature type="domain" description="Fibronectin type-III" evidence="15">
    <location>
        <begin position="4084"/>
        <end position="4169"/>
    </location>
</feature>
<dbReference type="FunFam" id="2.60.120.200:FF:000126">
    <property type="entry name" value="usherin"/>
    <property type="match status" value="1"/>
</dbReference>
<dbReference type="SMART" id="SM00060">
    <property type="entry name" value="FN3"/>
    <property type="match status" value="33"/>
</dbReference>
<evidence type="ECO:0000259" key="14">
    <source>
        <dbReference type="PROSITE" id="PS50027"/>
    </source>
</evidence>
<dbReference type="Pfam" id="PF00041">
    <property type="entry name" value="fn3"/>
    <property type="match status" value="19"/>
</dbReference>
<accession>A0AAD8GAI4</accession>
<dbReference type="FunFam" id="2.60.40.10:FF:001176">
    <property type="entry name" value="Usherin"/>
    <property type="match status" value="1"/>
</dbReference>
<evidence type="ECO:0000256" key="6">
    <source>
        <dbReference type="ARBA" id="ARBA00023157"/>
    </source>
</evidence>
<dbReference type="FunFam" id="2.10.25.10:FF:000275">
    <property type="entry name" value="usherin"/>
    <property type="match status" value="1"/>
</dbReference>
<dbReference type="CDD" id="cd00063">
    <property type="entry name" value="FN3"/>
    <property type="match status" value="30"/>
</dbReference>
<dbReference type="InterPro" id="IPR002049">
    <property type="entry name" value="LE_dom"/>
</dbReference>
<feature type="domain" description="Laminin EGF-like" evidence="14">
    <location>
        <begin position="764"/>
        <end position="812"/>
    </location>
</feature>
<feature type="disulfide bond" evidence="10">
    <location>
        <begin position="835"/>
        <end position="844"/>
    </location>
</feature>
<feature type="domain" description="Fibronectin type-III" evidence="15">
    <location>
        <begin position="2742"/>
        <end position="2833"/>
    </location>
</feature>
<dbReference type="InterPro" id="IPR013320">
    <property type="entry name" value="ConA-like_dom_sf"/>
</dbReference>
<feature type="domain" description="Fibronectin type-III" evidence="15">
    <location>
        <begin position="3605"/>
        <end position="3698"/>
    </location>
</feature>
<keyword evidence="9 10" id="KW-0424">Laminin EGF-like domain</keyword>
<feature type="domain" description="Laminin EGF-like" evidence="14">
    <location>
        <begin position="918"/>
        <end position="968"/>
    </location>
</feature>
<dbReference type="SMART" id="SM00136">
    <property type="entry name" value="LamNT"/>
    <property type="match status" value="1"/>
</dbReference>
<feature type="disulfide bond" evidence="10">
    <location>
        <begin position="952"/>
        <end position="966"/>
    </location>
</feature>
<feature type="domain" description="Fibronectin type-III" evidence="15">
    <location>
        <begin position="1977"/>
        <end position="2072"/>
    </location>
</feature>
<dbReference type="SMART" id="SM00560">
    <property type="entry name" value="LamGL"/>
    <property type="match status" value="1"/>
</dbReference>
<feature type="disulfide bond" evidence="10">
    <location>
        <begin position="766"/>
        <end position="783"/>
    </location>
</feature>
<feature type="disulfide bond" evidence="10">
    <location>
        <begin position="764"/>
        <end position="776"/>
    </location>
</feature>
<dbReference type="FunFam" id="2.60.40.10:FF:001030">
    <property type="entry name" value="Usherin"/>
    <property type="match status" value="1"/>
</dbReference>
<keyword evidence="4" id="KW-0732">Signal</keyword>
<comment type="subcellular location">
    <subcellularLocation>
        <location evidence="1">Cell projection</location>
    </subcellularLocation>
    <subcellularLocation>
        <location evidence="2">Secreted</location>
    </subcellularLocation>
</comment>
<evidence type="ECO:0000259" key="16">
    <source>
        <dbReference type="PROSITE" id="PS51117"/>
    </source>
</evidence>
<feature type="transmembrane region" description="Helical" evidence="12">
    <location>
        <begin position="5060"/>
        <end position="5082"/>
    </location>
</feature>
<name>A0AAD8GAI4_ACIOX</name>
<dbReference type="FunFam" id="2.60.40.10:FF:001037">
    <property type="entry name" value="Usherin"/>
    <property type="match status" value="1"/>
</dbReference>
<feature type="domain" description="Fibronectin type-III" evidence="15">
    <location>
        <begin position="3036"/>
        <end position="3125"/>
    </location>
</feature>
<feature type="domain" description="Laminin EGF-like" evidence="14">
    <location>
        <begin position="865"/>
        <end position="917"/>
    </location>
</feature>
<dbReference type="PANTHER" id="PTHR46957:SF7">
    <property type="entry name" value="USHERIN"/>
    <property type="match status" value="1"/>
</dbReference>
<feature type="disulfide bond" evidence="10">
    <location>
        <begin position="888"/>
        <end position="897"/>
    </location>
</feature>
<evidence type="ECO:0000256" key="3">
    <source>
        <dbReference type="ARBA" id="ARBA00022525"/>
    </source>
</evidence>
<dbReference type="Gene3D" id="2.60.120.260">
    <property type="entry name" value="Galactose-binding domain-like"/>
    <property type="match status" value="1"/>
</dbReference>
<dbReference type="PROSITE" id="PS50027">
    <property type="entry name" value="EGF_LAM_2"/>
    <property type="match status" value="7"/>
</dbReference>
<keyword evidence="12" id="KW-1133">Transmembrane helix</keyword>
<dbReference type="InterPro" id="IPR006558">
    <property type="entry name" value="LamG-like"/>
</dbReference>
<dbReference type="FunFam" id="2.60.40.10:FF:001100">
    <property type="entry name" value="Usherin"/>
    <property type="match status" value="1"/>
</dbReference>
<feature type="domain" description="Fibronectin type-III" evidence="15">
    <location>
        <begin position="3791"/>
        <end position="3881"/>
    </location>
</feature>
<dbReference type="InterPro" id="IPR050713">
    <property type="entry name" value="RTP_Phos/Ushers"/>
</dbReference>
<feature type="domain" description="Laminin EGF-like" evidence="14">
    <location>
        <begin position="813"/>
        <end position="864"/>
    </location>
</feature>
<dbReference type="FunFam" id="2.60.40.10:FF:001379">
    <property type="entry name" value="Usherin"/>
    <property type="match status" value="1"/>
</dbReference>
<feature type="domain" description="Fibronectin type-III" evidence="15">
    <location>
        <begin position="3700"/>
        <end position="3786"/>
    </location>
</feature>
<dbReference type="FunFam" id="2.60.120.260:FF:000069">
    <property type="entry name" value="Usherin"/>
    <property type="match status" value="1"/>
</dbReference>
<dbReference type="InterPro" id="IPR036116">
    <property type="entry name" value="FN3_sf"/>
</dbReference>
<feature type="disulfide bond" evidence="10">
    <location>
        <begin position="785"/>
        <end position="794"/>
    </location>
</feature>
<dbReference type="FunFam" id="2.60.40.10:FF:001227">
    <property type="entry name" value="Usherin"/>
    <property type="match status" value="1"/>
</dbReference>
<dbReference type="GO" id="GO:0042995">
    <property type="term" value="C:cell projection"/>
    <property type="evidence" value="ECO:0007669"/>
    <property type="project" value="UniProtKB-SubCell"/>
</dbReference>
<dbReference type="Gene3D" id="2.60.120.200">
    <property type="match status" value="3"/>
</dbReference>
<dbReference type="FunFam" id="2.60.40.10:FF:001085">
    <property type="entry name" value="Usherin"/>
    <property type="match status" value="1"/>
</dbReference>
<dbReference type="FunFam" id="2.60.40.10:FF:002683">
    <property type="entry name" value="Predicted protein"/>
    <property type="match status" value="1"/>
</dbReference>